<comment type="caution">
    <text evidence="15">The sequence shown here is derived from an EMBL/GenBank/DDBJ whole genome shotgun (WGS) entry which is preliminary data.</text>
</comment>
<evidence type="ECO:0000256" key="5">
    <source>
        <dbReference type="ARBA" id="ARBA00022842"/>
    </source>
</evidence>
<dbReference type="AlphaFoldDB" id="A0A7C0U1H3"/>
<dbReference type="InterPro" id="IPR034149">
    <property type="entry name" value="TOPRIM_TopoI"/>
</dbReference>
<evidence type="ECO:0000256" key="8">
    <source>
        <dbReference type="ARBA" id="ARBA00023235"/>
    </source>
</evidence>
<comment type="catalytic activity">
    <reaction evidence="1">
        <text>ATP-independent breakage of single-stranded DNA, followed by passage and rejoining.</text>
        <dbReference type="EC" id="5.6.2.1"/>
    </reaction>
</comment>
<dbReference type="Pfam" id="PF01751">
    <property type="entry name" value="Toprim"/>
    <property type="match status" value="1"/>
</dbReference>
<evidence type="ECO:0000256" key="1">
    <source>
        <dbReference type="ARBA" id="ARBA00000213"/>
    </source>
</evidence>
<keyword evidence="8 15" id="KW-0413">Isomerase</keyword>
<feature type="domain" description="Topo IA-type catalytic" evidence="14">
    <location>
        <begin position="127"/>
        <end position="517"/>
    </location>
</feature>
<organism evidence="15">
    <name type="scientific">Desulfofervidus auxilii</name>
    <dbReference type="NCBI Taxonomy" id="1621989"/>
    <lineage>
        <taxon>Bacteria</taxon>
        <taxon>Pseudomonadati</taxon>
        <taxon>Thermodesulfobacteriota</taxon>
        <taxon>Candidatus Desulfofervidia</taxon>
        <taxon>Candidatus Desulfofervidales</taxon>
        <taxon>Candidatus Desulfofervidaceae</taxon>
        <taxon>Candidatus Desulfofervidus</taxon>
    </lineage>
</organism>
<dbReference type="InterPro" id="IPR005733">
    <property type="entry name" value="TopoI_bac-type"/>
</dbReference>
<dbReference type="InterPro" id="IPR013826">
    <property type="entry name" value="Topo_IA_cen_sub3"/>
</dbReference>
<evidence type="ECO:0000256" key="9">
    <source>
        <dbReference type="ARBA" id="ARBA00030003"/>
    </source>
</evidence>
<dbReference type="InterPro" id="IPR003601">
    <property type="entry name" value="Topo_IA_2"/>
</dbReference>
<dbReference type="Proteomes" id="UP000886289">
    <property type="component" value="Unassembled WGS sequence"/>
</dbReference>
<evidence type="ECO:0000259" key="13">
    <source>
        <dbReference type="PROSITE" id="PS50880"/>
    </source>
</evidence>
<comment type="similarity">
    <text evidence="2">Belongs to the type IA topoisomerase family.</text>
</comment>
<reference evidence="15" key="1">
    <citation type="journal article" date="2020" name="mSystems">
        <title>Genome- and Community-Level Interaction Insights into Carbon Utilization and Element Cycling Functions of Hydrothermarchaeota in Hydrothermal Sediment.</title>
        <authorList>
            <person name="Zhou Z."/>
            <person name="Liu Y."/>
            <person name="Xu W."/>
            <person name="Pan J."/>
            <person name="Luo Z.H."/>
            <person name="Li M."/>
        </authorList>
    </citation>
    <scope>NUCLEOTIDE SEQUENCE [LARGE SCALE GENOMIC DNA]</scope>
    <source>
        <strain evidence="15">HyVt-233</strain>
    </source>
</reference>
<dbReference type="InterPro" id="IPR003602">
    <property type="entry name" value="Topo_IA_DNA-bd_dom"/>
</dbReference>
<dbReference type="Pfam" id="PF01131">
    <property type="entry name" value="Topoisom_bac"/>
    <property type="match status" value="1"/>
</dbReference>
<dbReference type="PROSITE" id="PS52039">
    <property type="entry name" value="TOPO_IA_2"/>
    <property type="match status" value="1"/>
</dbReference>
<dbReference type="CDD" id="cd00186">
    <property type="entry name" value="TOP1Ac"/>
    <property type="match status" value="1"/>
</dbReference>
<dbReference type="GO" id="GO:0006265">
    <property type="term" value="P:DNA topological change"/>
    <property type="evidence" value="ECO:0007669"/>
    <property type="project" value="InterPro"/>
</dbReference>
<evidence type="ECO:0000256" key="4">
    <source>
        <dbReference type="ARBA" id="ARBA00022723"/>
    </source>
</evidence>
<dbReference type="PROSITE" id="PS00396">
    <property type="entry name" value="TOPO_IA_1"/>
    <property type="match status" value="1"/>
</dbReference>
<dbReference type="InterPro" id="IPR000380">
    <property type="entry name" value="Topo_IA"/>
</dbReference>
<name>A0A7C0U1H3_DESA2</name>
<evidence type="ECO:0000256" key="2">
    <source>
        <dbReference type="ARBA" id="ARBA00009446"/>
    </source>
</evidence>
<protein>
    <recommendedName>
        <fullName evidence="3">DNA topoisomerase</fullName>
        <ecNumber evidence="3">5.6.2.1</ecNumber>
    </recommendedName>
    <alternativeName>
        <fullName evidence="12">Omega-protein</fullName>
    </alternativeName>
    <alternativeName>
        <fullName evidence="11">Relaxing enzyme</fullName>
    </alternativeName>
    <alternativeName>
        <fullName evidence="9">Swivelase</fullName>
    </alternativeName>
    <alternativeName>
        <fullName evidence="10">Untwisting enzyme</fullName>
    </alternativeName>
</protein>
<keyword evidence="6" id="KW-0799">Topoisomerase</keyword>
<dbReference type="Gene3D" id="2.70.20.10">
    <property type="entry name" value="Topoisomerase I, domain 3"/>
    <property type="match status" value="1"/>
</dbReference>
<proteinExistence type="inferred from homology"/>
<dbReference type="PANTHER" id="PTHR42785:SF1">
    <property type="entry name" value="DNA TOPOISOMERASE"/>
    <property type="match status" value="1"/>
</dbReference>
<keyword evidence="4" id="KW-0479">Metal-binding</keyword>
<evidence type="ECO:0000313" key="15">
    <source>
        <dbReference type="EMBL" id="HDD43295.1"/>
    </source>
</evidence>
<dbReference type="InterPro" id="IPR013497">
    <property type="entry name" value="Topo_IA_cen"/>
</dbReference>
<dbReference type="InterPro" id="IPR006171">
    <property type="entry name" value="TOPRIM_dom"/>
</dbReference>
<dbReference type="CDD" id="cd03363">
    <property type="entry name" value="TOPRIM_TopoIA_TopoI"/>
    <property type="match status" value="1"/>
</dbReference>
<dbReference type="EC" id="5.6.2.1" evidence="3"/>
<feature type="non-terminal residue" evidence="15">
    <location>
        <position position="517"/>
    </location>
</feature>
<evidence type="ECO:0000256" key="12">
    <source>
        <dbReference type="ARBA" id="ARBA00032877"/>
    </source>
</evidence>
<dbReference type="SMART" id="SM00437">
    <property type="entry name" value="TOP1Ac"/>
    <property type="match status" value="1"/>
</dbReference>
<dbReference type="SUPFAM" id="SSF56712">
    <property type="entry name" value="Prokaryotic type I DNA topoisomerase"/>
    <property type="match status" value="1"/>
</dbReference>
<dbReference type="InterPro" id="IPR013824">
    <property type="entry name" value="Topo_IA_cen_sub1"/>
</dbReference>
<dbReference type="GO" id="GO:0003917">
    <property type="term" value="F:DNA topoisomerase type I (single strand cut, ATP-independent) activity"/>
    <property type="evidence" value="ECO:0007669"/>
    <property type="project" value="UniProtKB-EC"/>
</dbReference>
<evidence type="ECO:0000256" key="10">
    <source>
        <dbReference type="ARBA" id="ARBA00031985"/>
    </source>
</evidence>
<dbReference type="Gene3D" id="1.10.290.10">
    <property type="entry name" value="Topoisomerase I, domain 4"/>
    <property type="match status" value="1"/>
</dbReference>
<dbReference type="PANTHER" id="PTHR42785">
    <property type="entry name" value="DNA TOPOISOMERASE, TYPE IA, CORE"/>
    <property type="match status" value="1"/>
</dbReference>
<dbReference type="GO" id="GO:0046872">
    <property type="term" value="F:metal ion binding"/>
    <property type="evidence" value="ECO:0007669"/>
    <property type="project" value="UniProtKB-KW"/>
</dbReference>
<dbReference type="InterPro" id="IPR013825">
    <property type="entry name" value="Topo_IA_cen_sub2"/>
</dbReference>
<dbReference type="SMART" id="SM00493">
    <property type="entry name" value="TOPRIM"/>
    <property type="match status" value="1"/>
</dbReference>
<evidence type="ECO:0000256" key="6">
    <source>
        <dbReference type="ARBA" id="ARBA00023029"/>
    </source>
</evidence>
<dbReference type="PRINTS" id="PR00417">
    <property type="entry name" value="PRTPISMRASEI"/>
</dbReference>
<dbReference type="HAMAP" id="MF_00952">
    <property type="entry name" value="Topoisom_1_prok"/>
    <property type="match status" value="1"/>
</dbReference>
<dbReference type="NCBIfam" id="TIGR01051">
    <property type="entry name" value="topA_bact"/>
    <property type="match status" value="1"/>
</dbReference>
<dbReference type="Gene3D" id="1.10.460.10">
    <property type="entry name" value="Topoisomerase I, domain 2"/>
    <property type="match status" value="1"/>
</dbReference>
<evidence type="ECO:0000256" key="11">
    <source>
        <dbReference type="ARBA" id="ARBA00032235"/>
    </source>
</evidence>
<keyword evidence="5" id="KW-0460">Magnesium</keyword>
<keyword evidence="7" id="KW-0238">DNA-binding</keyword>
<dbReference type="GO" id="GO:0003677">
    <property type="term" value="F:DNA binding"/>
    <property type="evidence" value="ECO:0007669"/>
    <property type="project" value="UniProtKB-KW"/>
</dbReference>
<dbReference type="EMBL" id="DRBS01000014">
    <property type="protein sequence ID" value="HDD43295.1"/>
    <property type="molecule type" value="Genomic_DNA"/>
</dbReference>
<sequence length="517" mass="59489">MKLLIVESPAKARTLKKLLKNFVVEATIGHIKDLPKNKLGVEIENQFKPIYVILPGKQKIIKKLKTLAKKAEEIYLASDPDREGEAIAWHIAEEIDKKGERQIKRVLFHEITPIAVKEALKNPTSLNSNKYGSQQTRRILDRLVGYKISPLLWEKVKRGLSAGRVQSVALRLICEREKAIQNFVSEEYWEISVLLEAKNPPPFEAKLIKIKDQKCHLKTEDEAKKIIHDLKEPFIVEKITSKEKKKYPPPPFITSTMQQEAAKKLGFSAQKTMFIAQQLYEGIDLPEGRVGLITYMRTDSVRSAEIAIKEARKFIKEKWGDKAIPKNPYFYKNKREAQDAHEAIRPTSVYRTPESISNWLNSDQKALYELIWKRFIASQMAPAIYDQTIIEITCGDYLFKVTGSILKDYGFKYIYEETEDKDKSVILPLLEEGEKLKLKKILPSQHFTKPPARYTEASLIKELEEKGIGRPSTYATILTTIQERKYVVKDKGKFKPTELGFIVNELLIKNFPEIVDV</sequence>
<evidence type="ECO:0000256" key="3">
    <source>
        <dbReference type="ARBA" id="ARBA00012891"/>
    </source>
</evidence>
<dbReference type="Gene3D" id="3.40.50.140">
    <property type="match status" value="1"/>
</dbReference>
<dbReference type="InterPro" id="IPR023405">
    <property type="entry name" value="Topo_IA_core_domain"/>
</dbReference>
<dbReference type="InterPro" id="IPR028612">
    <property type="entry name" value="Topoisom_1_IA"/>
</dbReference>
<accession>A0A7C0U1H3</accession>
<dbReference type="SMART" id="SM00436">
    <property type="entry name" value="TOP1Bc"/>
    <property type="match status" value="1"/>
</dbReference>
<evidence type="ECO:0000259" key="14">
    <source>
        <dbReference type="PROSITE" id="PS52039"/>
    </source>
</evidence>
<feature type="domain" description="Toprim" evidence="13">
    <location>
        <begin position="1"/>
        <end position="112"/>
    </location>
</feature>
<gene>
    <name evidence="15" type="primary">topA</name>
    <name evidence="15" type="ORF">ENG63_00335</name>
</gene>
<dbReference type="PROSITE" id="PS50880">
    <property type="entry name" value="TOPRIM"/>
    <property type="match status" value="1"/>
</dbReference>
<evidence type="ECO:0000256" key="7">
    <source>
        <dbReference type="ARBA" id="ARBA00023125"/>
    </source>
</evidence>
<dbReference type="InterPro" id="IPR023406">
    <property type="entry name" value="Topo_IA_AS"/>
</dbReference>